<dbReference type="GeneID" id="91489068"/>
<dbReference type="eggNOG" id="COG2311">
    <property type="taxonomic scope" value="Bacteria"/>
</dbReference>
<dbReference type="PANTHER" id="PTHR30590:SF2">
    <property type="entry name" value="INNER MEMBRANE PROTEIN"/>
    <property type="match status" value="1"/>
</dbReference>
<feature type="transmembrane region" description="Helical" evidence="1">
    <location>
        <begin position="96"/>
        <end position="127"/>
    </location>
</feature>
<evidence type="ECO:0000259" key="2">
    <source>
        <dbReference type="Pfam" id="PF04235"/>
    </source>
</evidence>
<feature type="domain" description="DUF418" evidence="2">
    <location>
        <begin position="209"/>
        <end position="374"/>
    </location>
</feature>
<feature type="transmembrane region" description="Helical" evidence="1">
    <location>
        <begin position="307"/>
        <end position="326"/>
    </location>
</feature>
<keyword evidence="1" id="KW-0472">Membrane</keyword>
<dbReference type="STRING" id="446468.Ndas_0984"/>
<sequence length="387" mass="40036">MTAPAPRALAPDLARGAMLLAIACAHAPLFVLAVDHGPALANGAALILHELFVGNHARPMFAFLFGYALAQTLDRRVAGGADPVGVRALLRRRGRWLLAFGLVHTLVVPLDILAAYGVASLLLVGLLRARSTTLLWVAGLALVPGTALSAIPLGLALSQGVSTFDIGSVAPPPGSDPGALYLERLPGTPFALAVGTVLVAPGVVAGMWAARHRLLEEPERNRAFLTRVVILTTAVSVAGALPSILVQTGVWSAPSAAAQWGTALLQPLTGYFGGVGMAGIVALAAIRAARTRGVLTTALQALGQRSLSFYLLQSVVFLAVFSPVGLGWQDRLGLAGAFGVAAATWLASLAAAELMRRAGYRGPAENLLRRLTRRAAPRAPREAPSSA</sequence>
<keyword evidence="1" id="KW-1133">Transmembrane helix</keyword>
<gene>
    <name evidence="3" type="ordered locus">Ndas_0984</name>
</gene>
<keyword evidence="1" id="KW-0812">Transmembrane</keyword>
<accession>D7B0M1</accession>
<dbReference type="RefSeq" id="WP_013152035.1">
    <property type="nucleotide sequence ID" value="NC_014210.1"/>
</dbReference>
<organism evidence="3 4">
    <name type="scientific">Nocardiopsis dassonvillei (strain ATCC 23218 / DSM 43111 / CIP 107115 / JCM 7437 / KCTC 9190 / NBRC 14626 / NCTC 10488 / NRRL B-5397 / IMRU 509)</name>
    <name type="common">Actinomadura dassonvillei</name>
    <dbReference type="NCBI Taxonomy" id="446468"/>
    <lineage>
        <taxon>Bacteria</taxon>
        <taxon>Bacillati</taxon>
        <taxon>Actinomycetota</taxon>
        <taxon>Actinomycetes</taxon>
        <taxon>Streptosporangiales</taxon>
        <taxon>Nocardiopsidaceae</taxon>
        <taxon>Nocardiopsis</taxon>
    </lineage>
</organism>
<dbReference type="PANTHER" id="PTHR30590">
    <property type="entry name" value="INNER MEMBRANE PROTEIN"/>
    <property type="match status" value="1"/>
</dbReference>
<evidence type="ECO:0000256" key="1">
    <source>
        <dbReference type="SAM" id="Phobius"/>
    </source>
</evidence>
<dbReference type="HOGENOM" id="CLU_039610_1_0_11"/>
<dbReference type="InterPro" id="IPR052529">
    <property type="entry name" value="Bact_Transport_Assoc"/>
</dbReference>
<reference evidence="3 4" key="1">
    <citation type="journal article" date="2010" name="Stand. Genomic Sci.">
        <title>Complete genome sequence of Nocardiopsis dassonvillei type strain (IMRU 509).</title>
        <authorList>
            <person name="Sun H."/>
            <person name="Lapidus A."/>
            <person name="Nolan M."/>
            <person name="Lucas S."/>
            <person name="Del Rio T.G."/>
            <person name="Tice H."/>
            <person name="Cheng J.F."/>
            <person name="Tapia R."/>
            <person name="Han C."/>
            <person name="Goodwin L."/>
            <person name="Pitluck S."/>
            <person name="Pagani I."/>
            <person name="Ivanova N."/>
            <person name="Mavromatis K."/>
            <person name="Mikhailova N."/>
            <person name="Pati A."/>
            <person name="Chen A."/>
            <person name="Palaniappan K."/>
            <person name="Land M."/>
            <person name="Hauser L."/>
            <person name="Chang Y.J."/>
            <person name="Jeffries C.D."/>
            <person name="Djao O.D."/>
            <person name="Rohde M."/>
            <person name="Sikorski J."/>
            <person name="Goker M."/>
            <person name="Woyke T."/>
            <person name="Bristow J."/>
            <person name="Eisen J.A."/>
            <person name="Markowitz V."/>
            <person name="Hugenholtz P."/>
            <person name="Kyrpides N.C."/>
            <person name="Klenk H.P."/>
        </authorList>
    </citation>
    <scope>NUCLEOTIDE SEQUENCE [LARGE SCALE GENOMIC DNA]</scope>
    <source>
        <strain evidence="4">ATCC 23218 / DSM 43111 / CIP 107115 / JCM 7437 / KCTC 9190 / NBRC 14626 / NCTC 10488 / NRRL B-5397 / IMRU 509</strain>
    </source>
</reference>
<feature type="transmembrane region" description="Helical" evidence="1">
    <location>
        <begin position="134"/>
        <end position="155"/>
    </location>
</feature>
<proteinExistence type="predicted"/>
<dbReference type="Proteomes" id="UP000002219">
    <property type="component" value="Chromosome 1"/>
</dbReference>
<evidence type="ECO:0000313" key="4">
    <source>
        <dbReference type="Proteomes" id="UP000002219"/>
    </source>
</evidence>
<dbReference type="KEGG" id="nda:Ndas_0984"/>
<dbReference type="Pfam" id="PF04235">
    <property type="entry name" value="DUF418"/>
    <property type="match status" value="1"/>
</dbReference>
<keyword evidence="4" id="KW-1185">Reference proteome</keyword>
<name>D7B0M1_NOCDD</name>
<dbReference type="InterPro" id="IPR007349">
    <property type="entry name" value="DUF418"/>
</dbReference>
<evidence type="ECO:0000313" key="3">
    <source>
        <dbReference type="EMBL" id="ADH66428.1"/>
    </source>
</evidence>
<dbReference type="AlphaFoldDB" id="D7B0M1"/>
<protein>
    <recommendedName>
        <fullName evidence="2">DUF418 domain-containing protein</fullName>
    </recommendedName>
</protein>
<dbReference type="EMBL" id="CP002040">
    <property type="protein sequence ID" value="ADH66428.1"/>
    <property type="molecule type" value="Genomic_DNA"/>
</dbReference>
<feature type="transmembrane region" description="Helical" evidence="1">
    <location>
        <begin position="190"/>
        <end position="210"/>
    </location>
</feature>
<feature type="transmembrane region" description="Helical" evidence="1">
    <location>
        <begin position="264"/>
        <end position="286"/>
    </location>
</feature>
<feature type="transmembrane region" description="Helical" evidence="1">
    <location>
        <begin position="332"/>
        <end position="352"/>
    </location>
</feature>
<feature type="transmembrane region" description="Helical" evidence="1">
    <location>
        <begin position="222"/>
        <end position="244"/>
    </location>
</feature>
<dbReference type="OrthoDB" id="2388539at2"/>